<name>A0A8H8WWC0_9HYPH</name>
<comment type="similarity">
    <text evidence="1 3">Belongs to the short-chain dehydrogenases/reductases (SDR) family.</text>
</comment>
<dbReference type="AlphaFoldDB" id="A0A8H8WWC0"/>
<reference evidence="4" key="1">
    <citation type="submission" date="2020-11" db="EMBL/GenBank/DDBJ databases">
        <title>Complete genome sequence of a novel pathogenic Methylobacterium strain isolated from rice in Vietnam.</title>
        <authorList>
            <person name="Lai K."/>
            <person name="Okazaki S."/>
            <person name="Higashi K."/>
            <person name="Mori H."/>
            <person name="Toyoda A."/>
            <person name="Kurokawa K."/>
        </authorList>
    </citation>
    <scope>NUCLEOTIDE SEQUENCE</scope>
    <source>
        <strain evidence="4">VL1</strain>
    </source>
</reference>
<dbReference type="PRINTS" id="PR00080">
    <property type="entry name" value="SDRFAMILY"/>
</dbReference>
<dbReference type="InterPro" id="IPR036291">
    <property type="entry name" value="NAD(P)-bd_dom_sf"/>
</dbReference>
<dbReference type="KEGG" id="mind:mvi_40350"/>
<evidence type="ECO:0000313" key="4">
    <source>
        <dbReference type="EMBL" id="BCM85574.1"/>
    </source>
</evidence>
<dbReference type="SUPFAM" id="SSF51735">
    <property type="entry name" value="NAD(P)-binding Rossmann-fold domains"/>
    <property type="match status" value="1"/>
</dbReference>
<dbReference type="Pfam" id="PF00106">
    <property type="entry name" value="adh_short"/>
    <property type="match status" value="1"/>
</dbReference>
<keyword evidence="2" id="KW-0560">Oxidoreductase</keyword>
<dbReference type="CDD" id="cd05233">
    <property type="entry name" value="SDR_c"/>
    <property type="match status" value="1"/>
</dbReference>
<dbReference type="InterPro" id="IPR002347">
    <property type="entry name" value="SDR_fam"/>
</dbReference>
<evidence type="ECO:0000256" key="1">
    <source>
        <dbReference type="ARBA" id="ARBA00006484"/>
    </source>
</evidence>
<dbReference type="Gene3D" id="3.40.50.720">
    <property type="entry name" value="NAD(P)-binding Rossmann-like Domain"/>
    <property type="match status" value="1"/>
</dbReference>
<gene>
    <name evidence="4" type="ORF">mvi_40350</name>
</gene>
<organism evidence="4 5">
    <name type="scientific">Methylobacterium indicum</name>
    <dbReference type="NCBI Taxonomy" id="1775910"/>
    <lineage>
        <taxon>Bacteria</taxon>
        <taxon>Pseudomonadati</taxon>
        <taxon>Pseudomonadota</taxon>
        <taxon>Alphaproteobacteria</taxon>
        <taxon>Hyphomicrobiales</taxon>
        <taxon>Methylobacteriaceae</taxon>
        <taxon>Methylobacterium</taxon>
    </lineage>
</organism>
<dbReference type="GO" id="GO:0016020">
    <property type="term" value="C:membrane"/>
    <property type="evidence" value="ECO:0007669"/>
    <property type="project" value="TreeGrafter"/>
</dbReference>
<sequence length="263" mass="27798">MTDRHVTKPLAEKIAWVTGAGSGIGEAAALALAGAGARVVLTGRREEPLRALAARIVAEGGEAEVEVGDVTDASRVGAIVGSIERRFGRIDVLVSNAGSNVRERRWDALSPEGAQDVIAANLSSAFYASLAVLPLMRRQGDGVLIHTASWAGRFVSPVSGPAYTAAKHAVVAMSHSINMEECVNGIRSTVLCPAEVATPILDKRPVPVTPEDRARMLQPDDMAALILFVATRPRHVCLNEVVISPTWNRGYVPDARLGSRLGA</sequence>
<protein>
    <submittedName>
        <fullName evidence="4">Oxidoreductase</fullName>
    </submittedName>
</protein>
<accession>A0A8H8WWC0</accession>
<evidence type="ECO:0000256" key="2">
    <source>
        <dbReference type="ARBA" id="ARBA00023002"/>
    </source>
</evidence>
<evidence type="ECO:0000256" key="3">
    <source>
        <dbReference type="RuleBase" id="RU000363"/>
    </source>
</evidence>
<proteinExistence type="inferred from homology"/>
<dbReference type="GO" id="GO:0016491">
    <property type="term" value="F:oxidoreductase activity"/>
    <property type="evidence" value="ECO:0007669"/>
    <property type="project" value="UniProtKB-KW"/>
</dbReference>
<dbReference type="PANTHER" id="PTHR44196:SF1">
    <property type="entry name" value="DEHYDROGENASE_REDUCTASE SDR FAMILY MEMBER 7B"/>
    <property type="match status" value="1"/>
</dbReference>
<dbReference type="EMBL" id="AP024145">
    <property type="protein sequence ID" value="BCM85574.1"/>
    <property type="molecule type" value="Genomic_DNA"/>
</dbReference>
<dbReference type="PANTHER" id="PTHR44196">
    <property type="entry name" value="DEHYDROGENASE/REDUCTASE SDR FAMILY MEMBER 7B"/>
    <property type="match status" value="1"/>
</dbReference>
<dbReference type="Proteomes" id="UP000663508">
    <property type="component" value="Chromosome"/>
</dbReference>
<evidence type="ECO:0000313" key="5">
    <source>
        <dbReference type="Proteomes" id="UP000663508"/>
    </source>
</evidence>
<dbReference type="PRINTS" id="PR00081">
    <property type="entry name" value="GDHRDH"/>
</dbReference>